<accession>A0AAD3SQ19</accession>
<sequence length="174" mass="19728">MSTIKNPILHCIPTNDPFSFIDNNSLPHGNSSLDEPIVIQSNQVDVGSELTNSQRLKCFVLKNENITFASEDSQSYLQKIQLFVEYTGDGFDTGSHIGSDNIMAHNDIDNNASEFHDDAVGNTSEPKLADQLSLTLDMMLFTLYEEPSFEGENLYFHLFRLLEKLPFLIWDKVY</sequence>
<proteinExistence type="predicted"/>
<name>A0AAD3SQ19_NEPGR</name>
<organism evidence="1 2">
    <name type="scientific">Nepenthes gracilis</name>
    <name type="common">Slender pitcher plant</name>
    <dbReference type="NCBI Taxonomy" id="150966"/>
    <lineage>
        <taxon>Eukaryota</taxon>
        <taxon>Viridiplantae</taxon>
        <taxon>Streptophyta</taxon>
        <taxon>Embryophyta</taxon>
        <taxon>Tracheophyta</taxon>
        <taxon>Spermatophyta</taxon>
        <taxon>Magnoliopsida</taxon>
        <taxon>eudicotyledons</taxon>
        <taxon>Gunneridae</taxon>
        <taxon>Pentapetalae</taxon>
        <taxon>Caryophyllales</taxon>
        <taxon>Nepenthaceae</taxon>
        <taxon>Nepenthes</taxon>
    </lineage>
</organism>
<evidence type="ECO:0000313" key="1">
    <source>
        <dbReference type="EMBL" id="GMH15948.1"/>
    </source>
</evidence>
<dbReference type="EMBL" id="BSYO01000016">
    <property type="protein sequence ID" value="GMH15948.1"/>
    <property type="molecule type" value="Genomic_DNA"/>
</dbReference>
<comment type="caution">
    <text evidence="1">The sequence shown here is derived from an EMBL/GenBank/DDBJ whole genome shotgun (WGS) entry which is preliminary data.</text>
</comment>
<protein>
    <submittedName>
        <fullName evidence="1">Uncharacterized protein</fullName>
    </submittedName>
</protein>
<reference evidence="1" key="1">
    <citation type="submission" date="2023-05" db="EMBL/GenBank/DDBJ databases">
        <title>Nepenthes gracilis genome sequencing.</title>
        <authorList>
            <person name="Fukushima K."/>
        </authorList>
    </citation>
    <scope>NUCLEOTIDE SEQUENCE</scope>
    <source>
        <strain evidence="1">SING2019-196</strain>
    </source>
</reference>
<evidence type="ECO:0000313" key="2">
    <source>
        <dbReference type="Proteomes" id="UP001279734"/>
    </source>
</evidence>
<keyword evidence="2" id="KW-1185">Reference proteome</keyword>
<gene>
    <name evidence="1" type="ORF">Nepgr_017789</name>
</gene>
<dbReference type="AlphaFoldDB" id="A0AAD3SQ19"/>
<dbReference type="Proteomes" id="UP001279734">
    <property type="component" value="Unassembled WGS sequence"/>
</dbReference>